<organism evidence="15 16">
    <name type="scientific">Thalassobaculum fulvum</name>
    <dbReference type="NCBI Taxonomy" id="1633335"/>
    <lineage>
        <taxon>Bacteria</taxon>
        <taxon>Pseudomonadati</taxon>
        <taxon>Pseudomonadota</taxon>
        <taxon>Alphaproteobacteria</taxon>
        <taxon>Rhodospirillales</taxon>
        <taxon>Thalassobaculaceae</taxon>
        <taxon>Thalassobaculum</taxon>
    </lineage>
</organism>
<keyword evidence="7 14" id="KW-0032">Aminotransferase</keyword>
<evidence type="ECO:0000256" key="6">
    <source>
        <dbReference type="ARBA" id="ARBA00009320"/>
    </source>
</evidence>
<keyword evidence="9 14" id="KW-0663">Pyridoxal phosphate</keyword>
<reference evidence="15" key="2">
    <citation type="submission" date="2020-09" db="EMBL/GenBank/DDBJ databases">
        <authorList>
            <person name="Sun Q."/>
            <person name="Kim S."/>
        </authorList>
    </citation>
    <scope>NUCLEOTIDE SEQUENCE</scope>
    <source>
        <strain evidence="15">KCTC 42651</strain>
    </source>
</reference>
<reference evidence="15" key="1">
    <citation type="journal article" date="2014" name="Int. J. Syst. Evol. Microbiol.">
        <title>Complete genome sequence of Corynebacterium casei LMG S-19264T (=DSM 44701T), isolated from a smear-ripened cheese.</title>
        <authorList>
            <consortium name="US DOE Joint Genome Institute (JGI-PGF)"/>
            <person name="Walter F."/>
            <person name="Albersmeier A."/>
            <person name="Kalinowski J."/>
            <person name="Ruckert C."/>
        </authorList>
    </citation>
    <scope>NUCLEOTIDE SEQUENCE</scope>
    <source>
        <strain evidence="15">KCTC 42651</strain>
    </source>
</reference>
<comment type="catalytic activity">
    <reaction evidence="12 14">
        <text>L-isoleucine + 2-oxoglutarate = (S)-3-methyl-2-oxopentanoate + L-glutamate</text>
        <dbReference type="Rhea" id="RHEA:24801"/>
        <dbReference type="ChEBI" id="CHEBI:16810"/>
        <dbReference type="ChEBI" id="CHEBI:29985"/>
        <dbReference type="ChEBI" id="CHEBI:35146"/>
        <dbReference type="ChEBI" id="CHEBI:58045"/>
        <dbReference type="EC" id="2.6.1.42"/>
    </reaction>
</comment>
<evidence type="ECO:0000256" key="12">
    <source>
        <dbReference type="ARBA" id="ARBA00048798"/>
    </source>
</evidence>
<evidence type="ECO:0000256" key="7">
    <source>
        <dbReference type="ARBA" id="ARBA00022576"/>
    </source>
</evidence>
<dbReference type="InterPro" id="IPR043132">
    <property type="entry name" value="BCAT-like_C"/>
</dbReference>
<keyword evidence="16" id="KW-1185">Reference proteome</keyword>
<comment type="caution">
    <text evidence="15">The sequence shown here is derived from an EMBL/GenBank/DDBJ whole genome shotgun (WGS) entry which is preliminary data.</text>
</comment>
<dbReference type="GO" id="GO:0004084">
    <property type="term" value="F:branched-chain-amino-acid transaminase activity"/>
    <property type="evidence" value="ECO:0007669"/>
    <property type="project" value="UniProtKB-EC"/>
</dbReference>
<evidence type="ECO:0000256" key="10">
    <source>
        <dbReference type="ARBA" id="ARBA00023304"/>
    </source>
</evidence>
<evidence type="ECO:0000256" key="14">
    <source>
        <dbReference type="RuleBase" id="RU364094"/>
    </source>
</evidence>
<evidence type="ECO:0000256" key="8">
    <source>
        <dbReference type="ARBA" id="ARBA00022679"/>
    </source>
</evidence>
<dbReference type="GO" id="GO:0009082">
    <property type="term" value="P:branched-chain amino acid biosynthetic process"/>
    <property type="evidence" value="ECO:0007669"/>
    <property type="project" value="UniProtKB-KW"/>
</dbReference>
<keyword evidence="10 14" id="KW-0100">Branched-chain amino acid biosynthesis</keyword>
<dbReference type="EC" id="2.6.1.42" evidence="14"/>
<evidence type="ECO:0000256" key="5">
    <source>
        <dbReference type="ARBA" id="ARBA00005072"/>
    </source>
</evidence>
<keyword evidence="8 14" id="KW-0808">Transferase</keyword>
<evidence type="ECO:0000256" key="2">
    <source>
        <dbReference type="ARBA" id="ARBA00003109"/>
    </source>
</evidence>
<name>A0A918XRU5_9PROT</name>
<dbReference type="PANTHER" id="PTHR42743">
    <property type="entry name" value="AMINO-ACID AMINOTRANSFERASE"/>
    <property type="match status" value="1"/>
</dbReference>
<comment type="catalytic activity">
    <reaction evidence="11 14">
        <text>L-valine + 2-oxoglutarate = 3-methyl-2-oxobutanoate + L-glutamate</text>
        <dbReference type="Rhea" id="RHEA:24813"/>
        <dbReference type="ChEBI" id="CHEBI:11851"/>
        <dbReference type="ChEBI" id="CHEBI:16810"/>
        <dbReference type="ChEBI" id="CHEBI:29985"/>
        <dbReference type="ChEBI" id="CHEBI:57762"/>
        <dbReference type="EC" id="2.6.1.42"/>
    </reaction>
</comment>
<dbReference type="InterPro" id="IPR001544">
    <property type="entry name" value="Aminotrans_IV"/>
</dbReference>
<proteinExistence type="inferred from homology"/>
<comment type="similarity">
    <text evidence="6 14">Belongs to the class-IV pyridoxal-phosphate-dependent aminotransferase family.</text>
</comment>
<evidence type="ECO:0000256" key="3">
    <source>
        <dbReference type="ARBA" id="ARBA00004824"/>
    </source>
</evidence>
<comment type="pathway">
    <text evidence="3 14">Amino-acid biosynthesis; L-isoleucine biosynthesis; L-isoleucine from 2-oxobutanoate: step 4/4.</text>
</comment>
<dbReference type="Gene3D" id="3.30.470.10">
    <property type="match status" value="1"/>
</dbReference>
<evidence type="ECO:0000256" key="9">
    <source>
        <dbReference type="ARBA" id="ARBA00022898"/>
    </source>
</evidence>
<dbReference type="EMBL" id="BMZS01000005">
    <property type="protein sequence ID" value="GHD50884.1"/>
    <property type="molecule type" value="Genomic_DNA"/>
</dbReference>
<dbReference type="Pfam" id="PF01063">
    <property type="entry name" value="Aminotran_4"/>
    <property type="match status" value="1"/>
</dbReference>
<dbReference type="Gene3D" id="3.20.10.10">
    <property type="entry name" value="D-amino Acid Aminotransferase, subunit A, domain 2"/>
    <property type="match status" value="1"/>
</dbReference>
<dbReference type="RefSeq" id="WP_189989894.1">
    <property type="nucleotide sequence ID" value="NZ_BMZS01000005.1"/>
</dbReference>
<evidence type="ECO:0000256" key="4">
    <source>
        <dbReference type="ARBA" id="ARBA00004931"/>
    </source>
</evidence>
<evidence type="ECO:0000256" key="11">
    <source>
        <dbReference type="ARBA" id="ARBA00048212"/>
    </source>
</evidence>
<comment type="function">
    <text evidence="2 14">Acts on leucine, isoleucine and valine.</text>
</comment>
<keyword evidence="14" id="KW-0028">Amino-acid biosynthesis</keyword>
<comment type="pathway">
    <text evidence="4 14">Amino-acid biosynthesis; L-valine biosynthesis; L-valine from pyruvate: step 4/4.</text>
</comment>
<dbReference type="PANTHER" id="PTHR42743:SF4">
    <property type="entry name" value="BRANCHED-CHAIN-AMINO-ACID AMINOTRANSFERASE-RELATED"/>
    <property type="match status" value="1"/>
</dbReference>
<dbReference type="NCBIfam" id="NF005146">
    <property type="entry name" value="PRK06606.1"/>
    <property type="match status" value="1"/>
</dbReference>
<comment type="pathway">
    <text evidence="5 14">Amino-acid biosynthesis; L-leucine biosynthesis; L-leucine from 3-methyl-2-oxobutanoate: step 4/4.</text>
</comment>
<gene>
    <name evidence="14 15" type="primary">ilvE</name>
    <name evidence="15" type="ORF">GCM10017083_24670</name>
</gene>
<dbReference type="InterPro" id="IPR050571">
    <property type="entry name" value="Class-IV_PLP-Dep_Aminotrnsfr"/>
</dbReference>
<evidence type="ECO:0000256" key="13">
    <source>
        <dbReference type="ARBA" id="ARBA00049229"/>
    </source>
</evidence>
<dbReference type="SUPFAM" id="SSF56752">
    <property type="entry name" value="D-aminoacid aminotransferase-like PLP-dependent enzymes"/>
    <property type="match status" value="1"/>
</dbReference>
<dbReference type="InterPro" id="IPR043131">
    <property type="entry name" value="BCAT-like_N"/>
</dbReference>
<dbReference type="NCBIfam" id="TIGR01122">
    <property type="entry name" value="ilvE_I"/>
    <property type="match status" value="1"/>
</dbReference>
<comment type="cofactor">
    <cofactor evidence="1 14">
        <name>pyridoxal 5'-phosphate</name>
        <dbReference type="ChEBI" id="CHEBI:597326"/>
    </cofactor>
</comment>
<dbReference type="InterPro" id="IPR005785">
    <property type="entry name" value="B_amino_transI"/>
</dbReference>
<sequence>MAQPRFAFLDDKIVPWDEATVHVSTGAFKYGASVFEGLRGYWNEKQQEMYVFRMAEHMDRFTFSQRFMRFDEVFSPDYVTEKTLELLRANECKGENVHIMTTAYLKGGAAPGVTGPVGLAITTLERPRIAKITSGVSAQVSSWVRVADNAMPMRVKCNANYNNGRLASMQAQADGYDTAIFLNSRGKVSEGPGMCFFIVRDGQAITPSTSNDILESITRTTVLQLLDELGIPTVERDVDRSEIVAADEAFFCGTAWEVTPVTMIDRLAVGDGAIGPITKRLQETYFDVCHGYSGAHGEWRMPVYKAAAAKAAE</sequence>
<comment type="catalytic activity">
    <reaction evidence="13 14">
        <text>L-leucine + 2-oxoglutarate = 4-methyl-2-oxopentanoate + L-glutamate</text>
        <dbReference type="Rhea" id="RHEA:18321"/>
        <dbReference type="ChEBI" id="CHEBI:16810"/>
        <dbReference type="ChEBI" id="CHEBI:17865"/>
        <dbReference type="ChEBI" id="CHEBI:29985"/>
        <dbReference type="ChEBI" id="CHEBI:57427"/>
        <dbReference type="EC" id="2.6.1.42"/>
    </reaction>
</comment>
<dbReference type="InterPro" id="IPR036038">
    <property type="entry name" value="Aminotransferase-like"/>
</dbReference>
<accession>A0A918XRU5</accession>
<evidence type="ECO:0000256" key="1">
    <source>
        <dbReference type="ARBA" id="ARBA00001933"/>
    </source>
</evidence>
<dbReference type="GO" id="GO:0008652">
    <property type="term" value="P:amino acid biosynthetic process"/>
    <property type="evidence" value="ECO:0007669"/>
    <property type="project" value="UniProtKB-KW"/>
</dbReference>
<evidence type="ECO:0000313" key="16">
    <source>
        <dbReference type="Proteomes" id="UP000630353"/>
    </source>
</evidence>
<evidence type="ECO:0000313" key="15">
    <source>
        <dbReference type="EMBL" id="GHD50884.1"/>
    </source>
</evidence>
<dbReference type="AlphaFoldDB" id="A0A918XRU5"/>
<dbReference type="FunFam" id="3.20.10.10:FF:000002">
    <property type="entry name" value="D-alanine aminotransferase"/>
    <property type="match status" value="1"/>
</dbReference>
<protein>
    <recommendedName>
        <fullName evidence="14">Branched-chain-amino-acid aminotransferase</fullName>
        <shortName evidence="14">BCAT</shortName>
        <ecNumber evidence="14">2.6.1.42</ecNumber>
    </recommendedName>
</protein>
<dbReference type="Proteomes" id="UP000630353">
    <property type="component" value="Unassembled WGS sequence"/>
</dbReference>